<dbReference type="Pfam" id="PF00535">
    <property type="entry name" value="Glycos_transf_2"/>
    <property type="match status" value="1"/>
</dbReference>
<dbReference type="InterPro" id="IPR050834">
    <property type="entry name" value="Glycosyltransf_2"/>
</dbReference>
<reference evidence="4" key="1">
    <citation type="thesis" date="2020" institute="Technische Universitat Dresden" country="Dresden, Germany">
        <title>The Agarolytic System of Microbulbifer elongatus PORT2, Isolated from Batu Karas, Pangandaran West Java Indonesia.</title>
        <authorList>
            <person name="Anggraeni S.R."/>
        </authorList>
    </citation>
    <scope>NUCLEOTIDE SEQUENCE</scope>
    <source>
        <strain evidence="4">PORT2</strain>
    </source>
</reference>
<gene>
    <name evidence="4" type="ORF">HXX02_05310</name>
</gene>
<dbReference type="Pfam" id="PF02709">
    <property type="entry name" value="Glyco_transf_7C"/>
    <property type="match status" value="1"/>
</dbReference>
<evidence type="ECO:0000259" key="2">
    <source>
        <dbReference type="Pfam" id="PF00535"/>
    </source>
</evidence>
<dbReference type="Proteomes" id="UP001205566">
    <property type="component" value="Unassembled WGS sequence"/>
</dbReference>
<comment type="caution">
    <text evidence="4">The sequence shown here is derived from an EMBL/GenBank/DDBJ whole genome shotgun (WGS) entry which is preliminary data.</text>
</comment>
<protein>
    <submittedName>
        <fullName evidence="4">Glycosyltransferase family 2 protein</fullName>
    </submittedName>
</protein>
<evidence type="ECO:0000256" key="1">
    <source>
        <dbReference type="ARBA" id="ARBA00022679"/>
    </source>
</evidence>
<sequence length="278" mass="31934">MTLSVIMTTYNSPEWLEKVLWGYSCQTEQPLEVIVADDGSGPETAQLIERLRHETGLDIRHIWQKDDGFRKCRILNKAILSARGEYLVFTDGDCIPRADFLAVHKHRAERGYFLSGSYFKLPMQTSEIISRDDILSGRCFDFKWLCENGLTTRRKTLKLRATPRWAPLLNRLTPTACNLKGSNASVWKEDCLKVNGFDERMAWGGLDREFGVRLENAGIKPRHVRFDAICIHLDHPRGYADPKIVARNKALRLRVAKERIIETPQGIRQLTESGYFPQ</sequence>
<proteinExistence type="predicted"/>
<keyword evidence="5" id="KW-1185">Reference proteome</keyword>
<feature type="domain" description="Glycosyltransferase 2-like" evidence="2">
    <location>
        <begin position="4"/>
        <end position="112"/>
    </location>
</feature>
<evidence type="ECO:0000259" key="3">
    <source>
        <dbReference type="Pfam" id="PF02709"/>
    </source>
</evidence>
<dbReference type="InterPro" id="IPR001173">
    <property type="entry name" value="Glyco_trans_2-like"/>
</dbReference>
<dbReference type="InterPro" id="IPR029044">
    <property type="entry name" value="Nucleotide-diphossugar_trans"/>
</dbReference>
<feature type="domain" description="Galactosyltransferase C-terminal" evidence="3">
    <location>
        <begin position="181"/>
        <end position="226"/>
    </location>
</feature>
<evidence type="ECO:0000313" key="4">
    <source>
        <dbReference type="EMBL" id="MCQ3828853.1"/>
    </source>
</evidence>
<dbReference type="InterPro" id="IPR027791">
    <property type="entry name" value="Galactosyl_T_C"/>
</dbReference>
<organism evidence="4 5">
    <name type="scientific">Microbulbifer elongatus</name>
    <dbReference type="NCBI Taxonomy" id="86173"/>
    <lineage>
        <taxon>Bacteria</taxon>
        <taxon>Pseudomonadati</taxon>
        <taxon>Pseudomonadota</taxon>
        <taxon>Gammaproteobacteria</taxon>
        <taxon>Cellvibrionales</taxon>
        <taxon>Microbulbiferaceae</taxon>
        <taxon>Microbulbifer</taxon>
    </lineage>
</organism>
<dbReference type="PANTHER" id="PTHR43685">
    <property type="entry name" value="GLYCOSYLTRANSFERASE"/>
    <property type="match status" value="1"/>
</dbReference>
<name>A0ABT1NY98_9GAMM</name>
<keyword evidence="1" id="KW-0808">Transferase</keyword>
<dbReference type="Gene3D" id="3.90.550.10">
    <property type="entry name" value="Spore Coat Polysaccharide Biosynthesis Protein SpsA, Chain A"/>
    <property type="match status" value="1"/>
</dbReference>
<dbReference type="CDD" id="cd06420">
    <property type="entry name" value="GT2_Chondriotin_Pol_N"/>
    <property type="match status" value="1"/>
</dbReference>
<accession>A0ABT1NY98</accession>
<dbReference type="PANTHER" id="PTHR43685:SF3">
    <property type="entry name" value="SLR2126 PROTEIN"/>
    <property type="match status" value="1"/>
</dbReference>
<dbReference type="EMBL" id="JACASI010000013">
    <property type="protein sequence ID" value="MCQ3828853.1"/>
    <property type="molecule type" value="Genomic_DNA"/>
</dbReference>
<evidence type="ECO:0000313" key="5">
    <source>
        <dbReference type="Proteomes" id="UP001205566"/>
    </source>
</evidence>
<dbReference type="SUPFAM" id="SSF53448">
    <property type="entry name" value="Nucleotide-diphospho-sugar transferases"/>
    <property type="match status" value="1"/>
</dbReference>